<dbReference type="PANTHER" id="PTHR46825">
    <property type="entry name" value="D-ALANYL-D-ALANINE-CARBOXYPEPTIDASE/ENDOPEPTIDASE AMPH"/>
    <property type="match status" value="1"/>
</dbReference>
<reference evidence="2" key="1">
    <citation type="submission" date="2022-01" db="EMBL/GenBank/DDBJ databases">
        <title>Paenibacillus spongiae sp. nov., isolated from marine sponge.</title>
        <authorList>
            <person name="Li Z."/>
            <person name="Zhang M."/>
        </authorList>
    </citation>
    <scope>NUCLEOTIDE SEQUENCE</scope>
    <source>
        <strain evidence="2">PHS-Z3</strain>
    </source>
</reference>
<proteinExistence type="predicted"/>
<keyword evidence="3" id="KW-1185">Reference proteome</keyword>
<evidence type="ECO:0000313" key="2">
    <source>
        <dbReference type="EMBL" id="UVI33093.1"/>
    </source>
</evidence>
<name>A0ABY5SKH0_9BACL</name>
<dbReference type="Pfam" id="PF00144">
    <property type="entry name" value="Beta-lactamase"/>
    <property type="match status" value="1"/>
</dbReference>
<dbReference type="EMBL" id="CP091430">
    <property type="protein sequence ID" value="UVI33093.1"/>
    <property type="molecule type" value="Genomic_DNA"/>
</dbReference>
<organism evidence="2 3">
    <name type="scientific">Paenibacillus spongiae</name>
    <dbReference type="NCBI Taxonomy" id="2909671"/>
    <lineage>
        <taxon>Bacteria</taxon>
        <taxon>Bacillati</taxon>
        <taxon>Bacillota</taxon>
        <taxon>Bacilli</taxon>
        <taxon>Bacillales</taxon>
        <taxon>Paenibacillaceae</taxon>
        <taxon>Paenibacillus</taxon>
    </lineage>
</organism>
<dbReference type="InterPro" id="IPR050491">
    <property type="entry name" value="AmpC-like"/>
</dbReference>
<dbReference type="Proteomes" id="UP001057877">
    <property type="component" value="Chromosome"/>
</dbReference>
<feature type="domain" description="Beta-lactamase-related" evidence="1">
    <location>
        <begin position="15"/>
        <end position="336"/>
    </location>
</feature>
<dbReference type="InterPro" id="IPR001466">
    <property type="entry name" value="Beta-lactam-related"/>
</dbReference>
<dbReference type="SUPFAM" id="SSF56601">
    <property type="entry name" value="beta-lactamase/transpeptidase-like"/>
    <property type="match status" value="1"/>
</dbReference>
<dbReference type="Gene3D" id="3.40.710.10">
    <property type="entry name" value="DD-peptidase/beta-lactamase superfamily"/>
    <property type="match status" value="1"/>
</dbReference>
<dbReference type="RefSeq" id="WP_258389146.1">
    <property type="nucleotide sequence ID" value="NZ_CP091430.1"/>
</dbReference>
<dbReference type="PANTHER" id="PTHR46825:SF15">
    <property type="entry name" value="BETA-LACTAMASE-RELATED DOMAIN-CONTAINING PROTEIN"/>
    <property type="match status" value="1"/>
</dbReference>
<evidence type="ECO:0000259" key="1">
    <source>
        <dbReference type="Pfam" id="PF00144"/>
    </source>
</evidence>
<sequence>MMNTNEQMIAHLEHILSEYVQFEAMPGLAVGIVKDNQVLYTQGFGVRNIQTGDPVDKNTLFHQASISKTAVGTGIMQLVERGMIDLDATVTTYLPYFIMADERFRLITVRQLLNHTSGMPDEDDYEWDRPQYDDLSLERYVRSISSRSLLRDPGEHFFYSNISYEILGDIIAKVTGMSFEQYMKKFIIEPSGMRSSTFFKHEADEHLATPHVLRVENGYGGGISEIFPYNRAHGPSSTLYANAEDMCRYAIVHLNRGFTPEGQTILSPQSYDEMWKPNDFTGHGDESSAIGLSWFIGEYKGFRIVSHSGMDTGFQSKLILLPDTGIAVAVMTNCDYVWLNSVYTAILDSLLGLYPPSIKRSLAHHLSKITTASGVDSALKAFNRLQDNGLERYYVWEDEFVCTANMLFDQGNREDAIRLLELTVLLFPESSTPHNRLQQLLTES</sequence>
<protein>
    <submittedName>
        <fullName evidence="2">Beta-lactamase family protein</fullName>
    </submittedName>
</protein>
<evidence type="ECO:0000313" key="3">
    <source>
        <dbReference type="Proteomes" id="UP001057877"/>
    </source>
</evidence>
<accession>A0ABY5SKH0</accession>
<gene>
    <name evidence="2" type="ORF">L1F29_15170</name>
</gene>
<dbReference type="InterPro" id="IPR012338">
    <property type="entry name" value="Beta-lactam/transpept-like"/>
</dbReference>